<comment type="caution">
    <text evidence="2">The sequence shown here is derived from an EMBL/GenBank/DDBJ whole genome shotgun (WGS) entry which is preliminary data.</text>
</comment>
<gene>
    <name evidence="2" type="ORF">UX13_C0012G0001</name>
</gene>
<evidence type="ECO:0000313" key="2">
    <source>
        <dbReference type="EMBL" id="KKU10417.1"/>
    </source>
</evidence>
<evidence type="ECO:0000313" key="3">
    <source>
        <dbReference type="Proteomes" id="UP000034329"/>
    </source>
</evidence>
<feature type="transmembrane region" description="Helical" evidence="1">
    <location>
        <begin position="116"/>
        <end position="134"/>
    </location>
</feature>
<keyword evidence="1" id="KW-1133">Transmembrane helix</keyword>
<feature type="transmembrane region" description="Helical" evidence="1">
    <location>
        <begin position="181"/>
        <end position="199"/>
    </location>
</feature>
<protein>
    <recommendedName>
        <fullName evidence="4">Glycerophosphoryl diester phosphodiesterase membrane domain-containing protein</fullName>
    </recommendedName>
</protein>
<name>A0A0G1MQL6_9BACT</name>
<feature type="non-terminal residue" evidence="2">
    <location>
        <position position="1"/>
    </location>
</feature>
<evidence type="ECO:0000256" key="1">
    <source>
        <dbReference type="SAM" id="Phobius"/>
    </source>
</evidence>
<keyword evidence="1" id="KW-0472">Membrane</keyword>
<dbReference type="EMBL" id="LCLA01000012">
    <property type="protein sequence ID" value="KKU10417.1"/>
    <property type="molecule type" value="Genomic_DNA"/>
</dbReference>
<accession>A0A0G1MQL6</accession>
<keyword evidence="1" id="KW-0812">Transmembrane</keyword>
<feature type="transmembrane region" description="Helical" evidence="1">
    <location>
        <begin position="42"/>
        <end position="68"/>
    </location>
</feature>
<feature type="transmembrane region" description="Helical" evidence="1">
    <location>
        <begin position="154"/>
        <end position="175"/>
    </location>
</feature>
<reference evidence="2 3" key="1">
    <citation type="journal article" date="2015" name="Nature">
        <title>rRNA introns, odd ribosomes, and small enigmatic genomes across a large radiation of phyla.</title>
        <authorList>
            <person name="Brown C.T."/>
            <person name="Hug L.A."/>
            <person name="Thomas B.C."/>
            <person name="Sharon I."/>
            <person name="Castelle C.J."/>
            <person name="Singh A."/>
            <person name="Wilkins M.J."/>
            <person name="Williams K.H."/>
            <person name="Banfield J.F."/>
        </authorList>
    </citation>
    <scope>NUCLEOTIDE SEQUENCE [LARGE SCALE GENOMIC DNA]</scope>
</reference>
<sequence length="205" mass="22778">LKIYSVSFVLGILSFVFAYIVASRGYTSDEYVLEIFSGNTLIIGLVLIWSVVAFIAGLWAQAAGYEAVKRSVKGGALEFKDTFKSSRKYLLTFFITNLLVGLIVVGGFILLIIPGIIFAVWFSFSLWGVVDKGYGVGRSLKESKALVKGRFWKVLGRIFVYVVFVTLFQVLFAAFPQGYGSMAITIFGGLFLLPYYLLYRELGSE</sequence>
<dbReference type="Proteomes" id="UP000034329">
    <property type="component" value="Unassembled WGS sequence"/>
</dbReference>
<feature type="transmembrane region" description="Helical" evidence="1">
    <location>
        <begin position="89"/>
        <end position="110"/>
    </location>
</feature>
<dbReference type="AlphaFoldDB" id="A0A0G1MQL6"/>
<proteinExistence type="predicted"/>
<organism evidence="2 3">
    <name type="scientific">Candidatus Woesebacteria bacterium GW2011_GWB1_45_5</name>
    <dbReference type="NCBI Taxonomy" id="1618581"/>
    <lineage>
        <taxon>Bacteria</taxon>
        <taxon>Candidatus Woeseibacteriota</taxon>
    </lineage>
</organism>
<evidence type="ECO:0008006" key="4">
    <source>
        <dbReference type="Google" id="ProtNLM"/>
    </source>
</evidence>